<organism evidence="2 3">
    <name type="scientific">Paenibacillus harenae</name>
    <dbReference type="NCBI Taxonomy" id="306543"/>
    <lineage>
        <taxon>Bacteria</taxon>
        <taxon>Bacillati</taxon>
        <taxon>Bacillota</taxon>
        <taxon>Bacilli</taxon>
        <taxon>Bacillales</taxon>
        <taxon>Paenibacillaceae</taxon>
        <taxon>Paenibacillus</taxon>
    </lineage>
</organism>
<accession>A0ABT9U0J2</accession>
<dbReference type="GO" id="GO:0004867">
    <property type="term" value="F:serine-type endopeptidase inhibitor activity"/>
    <property type="evidence" value="ECO:0007669"/>
    <property type="project" value="UniProtKB-KW"/>
</dbReference>
<evidence type="ECO:0000259" key="1">
    <source>
        <dbReference type="Pfam" id="PF00079"/>
    </source>
</evidence>
<evidence type="ECO:0000313" key="3">
    <source>
        <dbReference type="Proteomes" id="UP001229346"/>
    </source>
</evidence>
<dbReference type="Proteomes" id="UP001229346">
    <property type="component" value="Unassembled WGS sequence"/>
</dbReference>
<dbReference type="PROSITE" id="PS00284">
    <property type="entry name" value="SERPIN"/>
    <property type="match status" value="1"/>
</dbReference>
<dbReference type="InterPro" id="IPR042185">
    <property type="entry name" value="Serpin_sf_2"/>
</dbReference>
<gene>
    <name evidence="2" type="ORF">J2T15_001394</name>
</gene>
<dbReference type="Gene3D" id="2.30.39.10">
    <property type="entry name" value="Alpha-1-antitrypsin, domain 1"/>
    <property type="match status" value="1"/>
</dbReference>
<dbReference type="RefSeq" id="WP_307202404.1">
    <property type="nucleotide sequence ID" value="NZ_JAUSSU010000003.1"/>
</dbReference>
<sequence length="76" mass="8193">MLLAFIEVNEKGTEAVMVTSVEVKAESATQPSTMDVNRPFFFTIEDGSTGTMAKINRGGAAATCSWPLKQRAVIKL</sequence>
<keyword evidence="2" id="KW-0646">Protease inhibitor</keyword>
<evidence type="ECO:0000313" key="2">
    <source>
        <dbReference type="EMBL" id="MDQ0111959.1"/>
    </source>
</evidence>
<dbReference type="InterPro" id="IPR023796">
    <property type="entry name" value="Serpin_dom"/>
</dbReference>
<keyword evidence="3" id="KW-1185">Reference proteome</keyword>
<reference evidence="2 3" key="1">
    <citation type="submission" date="2023-07" db="EMBL/GenBank/DDBJ databases">
        <title>Sorghum-associated microbial communities from plants grown in Nebraska, USA.</title>
        <authorList>
            <person name="Schachtman D."/>
        </authorList>
    </citation>
    <scope>NUCLEOTIDE SEQUENCE [LARGE SCALE GENOMIC DNA]</scope>
    <source>
        <strain evidence="2 3">CC482</strain>
    </source>
</reference>
<protein>
    <submittedName>
        <fullName evidence="2">Serine protease inhibitor</fullName>
    </submittedName>
</protein>
<dbReference type="EMBL" id="JAUSSU010000003">
    <property type="protein sequence ID" value="MDQ0111959.1"/>
    <property type="molecule type" value="Genomic_DNA"/>
</dbReference>
<comment type="caution">
    <text evidence="2">The sequence shown here is derived from an EMBL/GenBank/DDBJ whole genome shotgun (WGS) entry which is preliminary data.</text>
</comment>
<name>A0ABT9U0J2_PAEHA</name>
<dbReference type="SUPFAM" id="SSF56574">
    <property type="entry name" value="Serpins"/>
    <property type="match status" value="1"/>
</dbReference>
<dbReference type="Pfam" id="PF00079">
    <property type="entry name" value="Serpin"/>
    <property type="match status" value="1"/>
</dbReference>
<dbReference type="InterPro" id="IPR023795">
    <property type="entry name" value="Serpin_CS"/>
</dbReference>
<keyword evidence="2" id="KW-0722">Serine protease inhibitor</keyword>
<dbReference type="InterPro" id="IPR036186">
    <property type="entry name" value="Serpin_sf"/>
</dbReference>
<feature type="domain" description="Serpin" evidence="1">
    <location>
        <begin position="4"/>
        <end position="52"/>
    </location>
</feature>
<proteinExistence type="predicted"/>